<keyword evidence="8" id="KW-0597">Phosphoprotein</keyword>
<dbReference type="PROSITE" id="PS50109">
    <property type="entry name" value="HIS_KIN"/>
    <property type="match status" value="1"/>
</dbReference>
<gene>
    <name evidence="14" type="ORF">DL237_15835</name>
</gene>
<evidence type="ECO:0000256" key="6">
    <source>
        <dbReference type="ARBA" id="ARBA00022840"/>
    </source>
</evidence>
<dbReference type="AlphaFoldDB" id="A0A399IWS2"/>
<keyword evidence="10" id="KW-0472">Membrane</keyword>
<dbReference type="SMART" id="SM00448">
    <property type="entry name" value="REC"/>
    <property type="match status" value="1"/>
</dbReference>
<evidence type="ECO:0000256" key="5">
    <source>
        <dbReference type="ARBA" id="ARBA00022777"/>
    </source>
</evidence>
<feature type="transmembrane region" description="Helical" evidence="10">
    <location>
        <begin position="187"/>
        <end position="213"/>
    </location>
</feature>
<dbReference type="Gene3D" id="3.30.565.10">
    <property type="entry name" value="Histidine kinase-like ATPase, C-terminal domain"/>
    <property type="match status" value="1"/>
</dbReference>
<evidence type="ECO:0000313" key="15">
    <source>
        <dbReference type="Proteomes" id="UP000265848"/>
    </source>
</evidence>
<feature type="transmembrane region" description="Helical" evidence="10">
    <location>
        <begin position="262"/>
        <end position="283"/>
    </location>
</feature>
<evidence type="ECO:0000256" key="8">
    <source>
        <dbReference type="PROSITE-ProRule" id="PRU00169"/>
    </source>
</evidence>
<dbReference type="SUPFAM" id="SSF52172">
    <property type="entry name" value="CheY-like"/>
    <property type="match status" value="1"/>
</dbReference>
<keyword evidence="7" id="KW-0902">Two-component regulatory system</keyword>
<dbReference type="CDD" id="cd00156">
    <property type="entry name" value="REC"/>
    <property type="match status" value="1"/>
</dbReference>
<keyword evidence="4" id="KW-0547">Nucleotide-binding</keyword>
<evidence type="ECO:0000256" key="2">
    <source>
        <dbReference type="ARBA" id="ARBA00012438"/>
    </source>
</evidence>
<feature type="transmembrane region" description="Helical" evidence="10">
    <location>
        <begin position="21"/>
        <end position="41"/>
    </location>
</feature>
<evidence type="ECO:0000256" key="1">
    <source>
        <dbReference type="ARBA" id="ARBA00000085"/>
    </source>
</evidence>
<dbReference type="PANTHER" id="PTHR43065:SF46">
    <property type="entry name" value="C4-DICARBOXYLATE TRANSPORT SENSOR PROTEIN DCTB"/>
    <property type="match status" value="1"/>
</dbReference>
<evidence type="ECO:0000313" key="14">
    <source>
        <dbReference type="EMBL" id="RII37605.1"/>
    </source>
</evidence>
<dbReference type="SUPFAM" id="SSF55874">
    <property type="entry name" value="ATPase domain of HSP90 chaperone/DNA topoisomerase II/histidine kinase"/>
    <property type="match status" value="1"/>
</dbReference>
<feature type="modified residue" description="4-aspartylphosphate" evidence="8">
    <location>
        <position position="790"/>
    </location>
</feature>
<feature type="transmembrane region" description="Helical" evidence="10">
    <location>
        <begin position="61"/>
        <end position="78"/>
    </location>
</feature>
<dbReference type="GO" id="GO:0004673">
    <property type="term" value="F:protein histidine kinase activity"/>
    <property type="evidence" value="ECO:0007669"/>
    <property type="project" value="UniProtKB-EC"/>
</dbReference>
<dbReference type="InterPro" id="IPR011006">
    <property type="entry name" value="CheY-like_superfamily"/>
</dbReference>
<dbReference type="InterPro" id="IPR003594">
    <property type="entry name" value="HATPase_dom"/>
</dbReference>
<evidence type="ECO:0000256" key="10">
    <source>
        <dbReference type="SAM" id="Phobius"/>
    </source>
</evidence>
<accession>A0A399IWS2</accession>
<evidence type="ECO:0000256" key="7">
    <source>
        <dbReference type="ARBA" id="ARBA00023012"/>
    </source>
</evidence>
<dbReference type="Pfam" id="PF00072">
    <property type="entry name" value="Response_reg"/>
    <property type="match status" value="1"/>
</dbReference>
<evidence type="ECO:0000259" key="12">
    <source>
        <dbReference type="PROSITE" id="PS50110"/>
    </source>
</evidence>
<feature type="compositionally biased region" description="Basic and acidic residues" evidence="9">
    <location>
        <begin position="703"/>
        <end position="717"/>
    </location>
</feature>
<evidence type="ECO:0000256" key="3">
    <source>
        <dbReference type="ARBA" id="ARBA00022679"/>
    </source>
</evidence>
<dbReference type="GO" id="GO:0000160">
    <property type="term" value="P:phosphorelay signal transduction system"/>
    <property type="evidence" value="ECO:0007669"/>
    <property type="project" value="UniProtKB-KW"/>
</dbReference>
<keyword evidence="3" id="KW-0808">Transferase</keyword>
<dbReference type="InterPro" id="IPR000014">
    <property type="entry name" value="PAS"/>
</dbReference>
<keyword evidence="5" id="KW-0418">Kinase</keyword>
<dbReference type="EC" id="2.7.13.3" evidence="2"/>
<keyword evidence="15" id="KW-1185">Reference proteome</keyword>
<comment type="caution">
    <text evidence="14">The sequence shown here is derived from an EMBL/GenBank/DDBJ whole genome shotgun (WGS) entry which is preliminary data.</text>
</comment>
<dbReference type="SMART" id="SM00387">
    <property type="entry name" value="HATPase_c"/>
    <property type="match status" value="1"/>
</dbReference>
<keyword evidence="10" id="KW-0812">Transmembrane</keyword>
<comment type="catalytic activity">
    <reaction evidence="1">
        <text>ATP + protein L-histidine = ADP + protein N-phospho-L-histidine.</text>
        <dbReference type="EC" id="2.7.13.3"/>
    </reaction>
</comment>
<dbReference type="InterPro" id="IPR004358">
    <property type="entry name" value="Sig_transdc_His_kin-like_C"/>
</dbReference>
<dbReference type="InterPro" id="IPR005467">
    <property type="entry name" value="His_kinase_dom"/>
</dbReference>
<feature type="domain" description="Response regulatory" evidence="12">
    <location>
        <begin position="737"/>
        <end position="854"/>
    </location>
</feature>
<dbReference type="PROSITE" id="PS50112">
    <property type="entry name" value="PAS"/>
    <property type="match status" value="1"/>
</dbReference>
<keyword evidence="10" id="KW-1133">Transmembrane helix</keyword>
<proteinExistence type="predicted"/>
<dbReference type="InterPro" id="IPR036890">
    <property type="entry name" value="HATPase_C_sf"/>
</dbReference>
<sequence length="861" mass="90430">MSSDDAPMAPHRAKGGPDLPLRSWASGLALATGVVALTYLIGGQSTGIGLQPGPPAGSAGMPPTTAASLVLTALAIILATTTTTGRQWRLIGGVLGALAGAVALLGLGLDLGLGAAGLSAPLPTLPGVAMAKTLGLLLAAFCAMTLSLATPPLDTGLGRICRAGSGLGLILSFAMIQGVVFDPTAGQALAIVPALGLPGLLCLAAMFVALCLGNASKGWVARLFAPSGQVARRLLPLVLILPLLVGRLPLVRLETALDVTHFQFGLITIALTLLCAVVLVLRLPPARLRPDRLDEQMLRRVLDGQDTAVFLLDQHGEVRFANQRAADLARISEAASPAAWLYDTPFHTLDGARRVLRPAERPAALFLSAHNTPPRHPMSRMQNDARLRTEAPPEAIELGCLDAAGNEQILHFSARPLSDGHDGDLFVVSVQDRTADRAVPALSLGTITPTMSRGQIPEVMAHNMRNIFGAIRLSADAGLLRDDPNMTRRYFNAIRKACEKGIGLTDAMTDGTTPHLVATSAGPVFDVTIAVADAIEQSRKLMPPELLVECELPPLSFWVQCDPGALNAVLLNLLINARNAIVTSGRRNGRILVCIEDRPQVTCITIIDNGPGMSEQVLARATEPFFTTSDTQGGLGLATSLAFAHDNGGHFELSSQEGHGTTARLMLPTAHAPDRPDPHRIQRSDAIRIPDRHAPSRPSAGSKTDESTPRIGPRDARSVQPAASTLTSIGISLAGLRVLVVEDDPLYGEILAESLRILGAEIEMCESGAQVATLLQNATDTAPFDVLVTDINLPGQYDGYEVADMLRRYQPGISVVFMSGFGAPAPGIDPSTRGTFLRKPVSVADMASAIAASARNGDIPA</sequence>
<evidence type="ECO:0000259" key="11">
    <source>
        <dbReference type="PROSITE" id="PS50109"/>
    </source>
</evidence>
<dbReference type="Gene3D" id="3.40.50.2300">
    <property type="match status" value="1"/>
</dbReference>
<evidence type="ECO:0000256" key="4">
    <source>
        <dbReference type="ARBA" id="ARBA00022741"/>
    </source>
</evidence>
<feature type="transmembrane region" description="Helical" evidence="10">
    <location>
        <begin position="129"/>
        <end position="148"/>
    </location>
</feature>
<feature type="transmembrane region" description="Helical" evidence="10">
    <location>
        <begin position="160"/>
        <end position="181"/>
    </location>
</feature>
<dbReference type="Pfam" id="PF02518">
    <property type="entry name" value="HATPase_c"/>
    <property type="match status" value="1"/>
</dbReference>
<protein>
    <recommendedName>
        <fullName evidence="2">histidine kinase</fullName>
        <ecNumber evidence="2">2.7.13.3</ecNumber>
    </recommendedName>
</protein>
<feature type="compositionally biased region" description="Basic and acidic residues" evidence="9">
    <location>
        <begin position="672"/>
        <end position="694"/>
    </location>
</feature>
<dbReference type="PRINTS" id="PR00344">
    <property type="entry name" value="BCTRLSENSOR"/>
</dbReference>
<organism evidence="14 15">
    <name type="scientific">Pseudooceanicola sediminis</name>
    <dbReference type="NCBI Taxonomy" id="2211117"/>
    <lineage>
        <taxon>Bacteria</taxon>
        <taxon>Pseudomonadati</taxon>
        <taxon>Pseudomonadota</taxon>
        <taxon>Alphaproteobacteria</taxon>
        <taxon>Rhodobacterales</taxon>
        <taxon>Paracoccaceae</taxon>
        <taxon>Pseudooceanicola</taxon>
    </lineage>
</organism>
<feature type="domain" description="PAS" evidence="13">
    <location>
        <begin position="294"/>
        <end position="328"/>
    </location>
</feature>
<evidence type="ECO:0000256" key="9">
    <source>
        <dbReference type="SAM" id="MobiDB-lite"/>
    </source>
</evidence>
<dbReference type="GO" id="GO:0005524">
    <property type="term" value="F:ATP binding"/>
    <property type="evidence" value="ECO:0007669"/>
    <property type="project" value="UniProtKB-KW"/>
</dbReference>
<feature type="transmembrane region" description="Helical" evidence="10">
    <location>
        <begin position="90"/>
        <end position="109"/>
    </location>
</feature>
<evidence type="ECO:0000259" key="13">
    <source>
        <dbReference type="PROSITE" id="PS50112"/>
    </source>
</evidence>
<feature type="domain" description="Histidine kinase" evidence="11">
    <location>
        <begin position="459"/>
        <end position="671"/>
    </location>
</feature>
<dbReference type="EMBL" id="QWJJ01000015">
    <property type="protein sequence ID" value="RII37605.1"/>
    <property type="molecule type" value="Genomic_DNA"/>
</dbReference>
<keyword evidence="6" id="KW-0067">ATP-binding</keyword>
<dbReference type="PANTHER" id="PTHR43065">
    <property type="entry name" value="SENSOR HISTIDINE KINASE"/>
    <property type="match status" value="1"/>
</dbReference>
<dbReference type="InterPro" id="IPR001789">
    <property type="entry name" value="Sig_transdc_resp-reg_receiver"/>
</dbReference>
<name>A0A399IWS2_9RHOB</name>
<reference evidence="14 15" key="1">
    <citation type="submission" date="2018-08" db="EMBL/GenBank/DDBJ databases">
        <title>Pseudooceanicola sediminis CY03 in the family Rhodobacteracea.</title>
        <authorList>
            <person name="Zhang Y.-J."/>
        </authorList>
    </citation>
    <scope>NUCLEOTIDE SEQUENCE [LARGE SCALE GENOMIC DNA]</scope>
    <source>
        <strain evidence="14 15">CY03</strain>
    </source>
</reference>
<dbReference type="Proteomes" id="UP000265848">
    <property type="component" value="Unassembled WGS sequence"/>
</dbReference>
<feature type="region of interest" description="Disordered" evidence="9">
    <location>
        <begin position="668"/>
        <end position="720"/>
    </location>
</feature>
<feature type="transmembrane region" description="Helical" evidence="10">
    <location>
        <begin position="234"/>
        <end position="250"/>
    </location>
</feature>
<dbReference type="PROSITE" id="PS50110">
    <property type="entry name" value="RESPONSE_REGULATORY"/>
    <property type="match status" value="1"/>
</dbReference>